<dbReference type="RefSeq" id="WP_187579896.1">
    <property type="nucleotide sequence ID" value="NZ_CP060713.1"/>
</dbReference>
<name>A0A7G9REM9_9ACTN</name>
<evidence type="ECO:0000256" key="1">
    <source>
        <dbReference type="SAM" id="MobiDB-lite"/>
    </source>
</evidence>
<keyword evidence="3" id="KW-1185">Reference proteome</keyword>
<sequence>MDLLSVLALVTVFPWAGLAFLLWMARLEDGLPAAVRRAERSPEPPPVLAIPVQRATSPGETPPAGRPQRRTKVIEAAYLGPLRHRGDAASLEG</sequence>
<dbReference type="KEGG" id="nmes:H9L09_06650"/>
<dbReference type="AlphaFoldDB" id="A0A7G9REM9"/>
<accession>A0A7G9REM9</accession>
<proteinExistence type="predicted"/>
<dbReference type="EMBL" id="CP060713">
    <property type="protein sequence ID" value="QNN54054.1"/>
    <property type="molecule type" value="Genomic_DNA"/>
</dbReference>
<organism evidence="2 3">
    <name type="scientific">Nocardioides mesophilus</name>
    <dbReference type="NCBI Taxonomy" id="433659"/>
    <lineage>
        <taxon>Bacteria</taxon>
        <taxon>Bacillati</taxon>
        <taxon>Actinomycetota</taxon>
        <taxon>Actinomycetes</taxon>
        <taxon>Propionibacteriales</taxon>
        <taxon>Nocardioidaceae</taxon>
        <taxon>Nocardioides</taxon>
    </lineage>
</organism>
<protein>
    <submittedName>
        <fullName evidence="2">Uncharacterized protein</fullName>
    </submittedName>
</protein>
<reference evidence="2 3" key="1">
    <citation type="submission" date="2020-08" db="EMBL/GenBank/DDBJ databases">
        <title>Genome sequence of Nocardioides mesophilus KACC 16243T.</title>
        <authorList>
            <person name="Hyun D.-W."/>
            <person name="Bae J.-W."/>
        </authorList>
    </citation>
    <scope>NUCLEOTIDE SEQUENCE [LARGE SCALE GENOMIC DNA]</scope>
    <source>
        <strain evidence="2 3">KACC 16243</strain>
    </source>
</reference>
<evidence type="ECO:0000313" key="2">
    <source>
        <dbReference type="EMBL" id="QNN54054.1"/>
    </source>
</evidence>
<dbReference type="Proteomes" id="UP000515947">
    <property type="component" value="Chromosome"/>
</dbReference>
<evidence type="ECO:0000313" key="3">
    <source>
        <dbReference type="Proteomes" id="UP000515947"/>
    </source>
</evidence>
<feature type="region of interest" description="Disordered" evidence="1">
    <location>
        <begin position="38"/>
        <end position="70"/>
    </location>
</feature>
<gene>
    <name evidence="2" type="ORF">H9L09_06650</name>
</gene>